<gene>
    <name evidence="1" type="ORF">SAMN04488006_3001</name>
</gene>
<sequence length="39" mass="4633">MKKYNSNSYINKLKIYELKVVLFNKKSSPLLERNLLESS</sequence>
<reference evidence="2" key="1">
    <citation type="submission" date="2016-10" db="EMBL/GenBank/DDBJ databases">
        <authorList>
            <person name="Varghese N."/>
            <person name="Submissions S."/>
        </authorList>
    </citation>
    <scope>NUCLEOTIDE SEQUENCE [LARGE SCALE GENOMIC DNA]</scope>
    <source>
        <strain evidence="2">DSM 24450</strain>
    </source>
</reference>
<accession>A0A1I6SF74</accession>
<evidence type="ECO:0000313" key="2">
    <source>
        <dbReference type="Proteomes" id="UP000199312"/>
    </source>
</evidence>
<name>A0A1I6SF74_9FLAO</name>
<evidence type="ECO:0000313" key="1">
    <source>
        <dbReference type="EMBL" id="SFS75470.1"/>
    </source>
</evidence>
<dbReference type="Proteomes" id="UP000199312">
    <property type="component" value="Unassembled WGS sequence"/>
</dbReference>
<dbReference type="AlphaFoldDB" id="A0A1I6SF74"/>
<keyword evidence="2" id="KW-1185">Reference proteome</keyword>
<proteinExistence type="predicted"/>
<organism evidence="1 2">
    <name type="scientific">Lutibacter maritimus</name>
    <dbReference type="NCBI Taxonomy" id="593133"/>
    <lineage>
        <taxon>Bacteria</taxon>
        <taxon>Pseudomonadati</taxon>
        <taxon>Bacteroidota</taxon>
        <taxon>Flavobacteriia</taxon>
        <taxon>Flavobacteriales</taxon>
        <taxon>Flavobacteriaceae</taxon>
        <taxon>Lutibacter</taxon>
    </lineage>
</organism>
<protein>
    <submittedName>
        <fullName evidence="1">Uncharacterized protein</fullName>
    </submittedName>
</protein>
<dbReference type="EMBL" id="FOZP01000008">
    <property type="protein sequence ID" value="SFS75470.1"/>
    <property type="molecule type" value="Genomic_DNA"/>
</dbReference>